<gene>
    <name evidence="7" type="primary">rpsT</name>
    <name evidence="7" type="synonym">rps20</name>
    <name evidence="9" type="ORF">Mic7113_5561</name>
</gene>
<evidence type="ECO:0000256" key="8">
    <source>
        <dbReference type="SAM" id="MobiDB-lite"/>
    </source>
</evidence>
<dbReference type="Pfam" id="PF01649">
    <property type="entry name" value="Ribosomal_S20p"/>
    <property type="match status" value="1"/>
</dbReference>
<evidence type="ECO:0000256" key="4">
    <source>
        <dbReference type="ARBA" id="ARBA00022980"/>
    </source>
</evidence>
<dbReference type="GO" id="GO:0003735">
    <property type="term" value="F:structural constituent of ribosome"/>
    <property type="evidence" value="ECO:0007669"/>
    <property type="project" value="InterPro"/>
</dbReference>
<dbReference type="NCBIfam" id="TIGR00029">
    <property type="entry name" value="S20"/>
    <property type="match status" value="1"/>
</dbReference>
<evidence type="ECO:0000256" key="2">
    <source>
        <dbReference type="ARBA" id="ARBA00022730"/>
    </source>
</evidence>
<keyword evidence="5 7" id="KW-0687">Ribonucleoprotein</keyword>
<dbReference type="PANTHER" id="PTHR33398">
    <property type="entry name" value="30S RIBOSOMAL PROTEIN S20"/>
    <property type="match status" value="1"/>
</dbReference>
<evidence type="ECO:0000256" key="7">
    <source>
        <dbReference type="HAMAP-Rule" id="MF_00500"/>
    </source>
</evidence>
<protein>
    <recommendedName>
        <fullName evidence="6 7">Small ribosomal subunit protein bS20</fullName>
    </recommendedName>
</protein>
<dbReference type="HOGENOM" id="CLU_160655_5_0_3"/>
<organism evidence="9 10">
    <name type="scientific">Allocoleopsis franciscana PCC 7113</name>
    <dbReference type="NCBI Taxonomy" id="1173027"/>
    <lineage>
        <taxon>Bacteria</taxon>
        <taxon>Bacillati</taxon>
        <taxon>Cyanobacteriota</taxon>
        <taxon>Cyanophyceae</taxon>
        <taxon>Coleofasciculales</taxon>
        <taxon>Coleofasciculaceae</taxon>
        <taxon>Allocoleopsis</taxon>
        <taxon>Allocoleopsis franciscana</taxon>
    </lineage>
</organism>
<feature type="compositionally biased region" description="Basic residues" evidence="8">
    <location>
        <begin position="76"/>
        <end position="92"/>
    </location>
</feature>
<dbReference type="InterPro" id="IPR002583">
    <property type="entry name" value="Ribosomal_bS20"/>
</dbReference>
<evidence type="ECO:0000256" key="1">
    <source>
        <dbReference type="ARBA" id="ARBA00007634"/>
    </source>
</evidence>
<dbReference type="GO" id="GO:0015935">
    <property type="term" value="C:small ribosomal subunit"/>
    <property type="evidence" value="ECO:0007669"/>
    <property type="project" value="TreeGrafter"/>
</dbReference>
<evidence type="ECO:0000256" key="5">
    <source>
        <dbReference type="ARBA" id="ARBA00023274"/>
    </source>
</evidence>
<dbReference type="GO" id="GO:0006412">
    <property type="term" value="P:translation"/>
    <property type="evidence" value="ECO:0007669"/>
    <property type="project" value="UniProtKB-UniRule"/>
</dbReference>
<evidence type="ECO:0000256" key="3">
    <source>
        <dbReference type="ARBA" id="ARBA00022884"/>
    </source>
</evidence>
<dbReference type="Proteomes" id="UP000010471">
    <property type="component" value="Chromosome"/>
</dbReference>
<name>K9WLY7_9CYAN</name>
<dbReference type="GO" id="GO:0005829">
    <property type="term" value="C:cytosol"/>
    <property type="evidence" value="ECO:0007669"/>
    <property type="project" value="TreeGrafter"/>
</dbReference>
<dbReference type="PANTHER" id="PTHR33398:SF1">
    <property type="entry name" value="SMALL RIBOSOMAL SUBUNIT PROTEIN BS20C"/>
    <property type="match status" value="1"/>
</dbReference>
<dbReference type="SUPFAM" id="SSF46992">
    <property type="entry name" value="Ribosomal protein S20"/>
    <property type="match status" value="1"/>
</dbReference>
<dbReference type="STRING" id="1173027.Mic7113_5561"/>
<accession>K9WLY7</accession>
<evidence type="ECO:0000313" key="10">
    <source>
        <dbReference type="Proteomes" id="UP000010471"/>
    </source>
</evidence>
<keyword evidence="3 7" id="KW-0694">RNA-binding</keyword>
<dbReference type="HAMAP" id="MF_00500">
    <property type="entry name" value="Ribosomal_bS20"/>
    <property type="match status" value="1"/>
</dbReference>
<proteinExistence type="inferred from homology"/>
<dbReference type="OrthoDB" id="9808392at2"/>
<comment type="similarity">
    <text evidence="1 7">Belongs to the bacterial ribosomal protein bS20 family.</text>
</comment>
<keyword evidence="4 7" id="KW-0689">Ribosomal protein</keyword>
<reference evidence="9 10" key="1">
    <citation type="submission" date="2012-06" db="EMBL/GenBank/DDBJ databases">
        <title>Finished chromosome of genome of Microcoleus sp. PCC 7113.</title>
        <authorList>
            <consortium name="US DOE Joint Genome Institute"/>
            <person name="Gugger M."/>
            <person name="Coursin T."/>
            <person name="Rippka R."/>
            <person name="Tandeau De Marsac N."/>
            <person name="Huntemann M."/>
            <person name="Wei C.-L."/>
            <person name="Han J."/>
            <person name="Detter J.C."/>
            <person name="Han C."/>
            <person name="Tapia R."/>
            <person name="Chen A."/>
            <person name="Kyrpides N."/>
            <person name="Mavromatis K."/>
            <person name="Markowitz V."/>
            <person name="Szeto E."/>
            <person name="Ivanova N."/>
            <person name="Pagani I."/>
            <person name="Pati A."/>
            <person name="Goodwin L."/>
            <person name="Nordberg H.P."/>
            <person name="Cantor M.N."/>
            <person name="Hua S.X."/>
            <person name="Woyke T."/>
            <person name="Kerfeld C.A."/>
        </authorList>
    </citation>
    <scope>NUCLEOTIDE SEQUENCE [LARGE SCALE GENOMIC DNA]</scope>
    <source>
        <strain evidence="9 10">PCC 7113</strain>
    </source>
</reference>
<keyword evidence="2 7" id="KW-0699">rRNA-binding</keyword>
<keyword evidence="10" id="KW-1185">Reference proteome</keyword>
<dbReference type="EMBL" id="CP003630">
    <property type="protein sequence ID" value="AFZ21193.1"/>
    <property type="molecule type" value="Genomic_DNA"/>
</dbReference>
<dbReference type="Gene3D" id="1.20.58.110">
    <property type="entry name" value="Ribosomal protein S20"/>
    <property type="match status" value="1"/>
</dbReference>
<feature type="region of interest" description="Disordered" evidence="8">
    <location>
        <begin position="76"/>
        <end position="108"/>
    </location>
</feature>
<dbReference type="eggNOG" id="COG0268">
    <property type="taxonomic scope" value="Bacteria"/>
</dbReference>
<sequence>MANNKSALKRIEIAERNRVRNKTYNSAVKTLIKKYFAAVEDYARQPNPEALEAVKRSMSEAYSKIDKAVKRRVLHPNNGARKKARLAARLKKVSPEVNSSAEQAEASA</sequence>
<dbReference type="PATRIC" id="fig|1173027.3.peg.6161"/>
<dbReference type="KEGG" id="mic:Mic7113_5561"/>
<dbReference type="InterPro" id="IPR036510">
    <property type="entry name" value="Ribosomal_bS20_sf"/>
</dbReference>
<dbReference type="AlphaFoldDB" id="K9WLY7"/>
<dbReference type="RefSeq" id="WP_015185326.1">
    <property type="nucleotide sequence ID" value="NC_019738.1"/>
</dbReference>
<evidence type="ECO:0000256" key="6">
    <source>
        <dbReference type="ARBA" id="ARBA00035136"/>
    </source>
</evidence>
<dbReference type="GO" id="GO:0070181">
    <property type="term" value="F:small ribosomal subunit rRNA binding"/>
    <property type="evidence" value="ECO:0007669"/>
    <property type="project" value="TreeGrafter"/>
</dbReference>
<evidence type="ECO:0000313" key="9">
    <source>
        <dbReference type="EMBL" id="AFZ21193.1"/>
    </source>
</evidence>
<comment type="function">
    <text evidence="7">Binds directly to 16S ribosomal RNA.</text>
</comment>